<evidence type="ECO:0000313" key="8">
    <source>
        <dbReference type="EMBL" id="MFC6096582.1"/>
    </source>
</evidence>
<evidence type="ECO:0000256" key="1">
    <source>
        <dbReference type="ARBA" id="ARBA00022605"/>
    </source>
</evidence>
<evidence type="ECO:0000256" key="5">
    <source>
        <dbReference type="ARBA" id="ARBA00022840"/>
    </source>
</evidence>
<sequence>MAKIILLGYMGSGKSTIAKSLSEKTQIKLFDLDKIIEDRTNLSIKSIFETKGEVYFRKLEHEIFKELIASDEKSIISLGGGTPCYANNHEMLNGDGIASFYLKGSIETLYKRLISIKENRPLIADQSEEEMKEYIAKHLFDRSFYYNQATHKISIDEKSIEDVVNAILEKLA</sequence>
<dbReference type="InterPro" id="IPR000623">
    <property type="entry name" value="Shikimate_kinase/TSH1"/>
</dbReference>
<keyword evidence="9" id="KW-1185">Reference proteome</keyword>
<evidence type="ECO:0000256" key="4">
    <source>
        <dbReference type="ARBA" id="ARBA00022777"/>
    </source>
</evidence>
<dbReference type="Pfam" id="PF01202">
    <property type="entry name" value="SKI"/>
    <property type="match status" value="1"/>
</dbReference>
<comment type="subunit">
    <text evidence="7">Monomer.</text>
</comment>
<evidence type="ECO:0000256" key="6">
    <source>
        <dbReference type="ARBA" id="ARBA00023141"/>
    </source>
</evidence>
<dbReference type="CDD" id="cd00464">
    <property type="entry name" value="SK"/>
    <property type="match status" value="1"/>
</dbReference>
<protein>
    <recommendedName>
        <fullName evidence="7">Shikimate kinase</fullName>
        <shortName evidence="7">SK</shortName>
        <ecNumber evidence="7">2.7.1.71</ecNumber>
    </recommendedName>
</protein>
<evidence type="ECO:0000256" key="2">
    <source>
        <dbReference type="ARBA" id="ARBA00022679"/>
    </source>
</evidence>
<keyword evidence="6 7" id="KW-0057">Aromatic amino acid biosynthesis</keyword>
<comment type="caution">
    <text evidence="7">Lacks conserved residue(s) required for the propagation of feature annotation.</text>
</comment>
<evidence type="ECO:0000313" key="9">
    <source>
        <dbReference type="Proteomes" id="UP001596287"/>
    </source>
</evidence>
<keyword evidence="5 7" id="KW-0067">ATP-binding</keyword>
<keyword evidence="2 7" id="KW-0808">Transferase</keyword>
<evidence type="ECO:0000256" key="3">
    <source>
        <dbReference type="ARBA" id="ARBA00022741"/>
    </source>
</evidence>
<feature type="binding site" evidence="7">
    <location>
        <position position="33"/>
    </location>
    <ligand>
        <name>substrate</name>
    </ligand>
</feature>
<keyword evidence="4 7" id="KW-0418">Kinase</keyword>
<reference evidence="9" key="1">
    <citation type="journal article" date="2019" name="Int. J. Syst. Evol. Microbiol.">
        <title>The Global Catalogue of Microorganisms (GCM) 10K type strain sequencing project: providing services to taxonomists for standard genome sequencing and annotation.</title>
        <authorList>
            <consortium name="The Broad Institute Genomics Platform"/>
            <consortium name="The Broad Institute Genome Sequencing Center for Infectious Disease"/>
            <person name="Wu L."/>
            <person name="Ma J."/>
        </authorList>
    </citation>
    <scope>NUCLEOTIDE SEQUENCE [LARGE SCALE GENOMIC DNA]</scope>
    <source>
        <strain evidence="9">CCUG 49679</strain>
    </source>
</reference>
<keyword evidence="7" id="KW-0963">Cytoplasm</keyword>
<dbReference type="InterPro" id="IPR027417">
    <property type="entry name" value="P-loop_NTPase"/>
</dbReference>
<comment type="pathway">
    <text evidence="7">Metabolic intermediate biosynthesis; chorismate biosynthesis; chorismate from D-erythrose 4-phosphate and phosphoenolpyruvate: step 5/7.</text>
</comment>
<accession>A0ABW1PNI4</accession>
<comment type="subcellular location">
    <subcellularLocation>
        <location evidence="7">Cytoplasm</location>
    </subcellularLocation>
</comment>
<evidence type="ECO:0000256" key="7">
    <source>
        <dbReference type="HAMAP-Rule" id="MF_00109"/>
    </source>
</evidence>
<keyword evidence="3 7" id="KW-0547">Nucleotide-binding</keyword>
<feature type="binding site" evidence="7">
    <location>
        <position position="120"/>
    </location>
    <ligand>
        <name>ATP</name>
        <dbReference type="ChEBI" id="CHEBI:30616"/>
    </ligand>
</feature>
<keyword evidence="7" id="KW-0479">Metal-binding</keyword>
<gene>
    <name evidence="7" type="primary">aroK</name>
    <name evidence="8" type="ORF">ACFPVY_07965</name>
</gene>
<dbReference type="Proteomes" id="UP001596287">
    <property type="component" value="Unassembled WGS sequence"/>
</dbReference>
<proteinExistence type="inferred from homology"/>
<feature type="binding site" evidence="7">
    <location>
        <position position="57"/>
    </location>
    <ligand>
        <name>substrate</name>
    </ligand>
</feature>
<dbReference type="SUPFAM" id="SSF52540">
    <property type="entry name" value="P-loop containing nucleoside triphosphate hydrolases"/>
    <property type="match status" value="1"/>
</dbReference>
<keyword evidence="7" id="KW-0460">Magnesium</keyword>
<dbReference type="GO" id="GO:0016301">
    <property type="term" value="F:kinase activity"/>
    <property type="evidence" value="ECO:0007669"/>
    <property type="project" value="UniProtKB-KW"/>
</dbReference>
<dbReference type="Gene3D" id="3.40.50.300">
    <property type="entry name" value="P-loop containing nucleotide triphosphate hydrolases"/>
    <property type="match status" value="1"/>
</dbReference>
<comment type="catalytic activity">
    <reaction evidence="7">
        <text>shikimate + ATP = 3-phosphoshikimate + ADP + H(+)</text>
        <dbReference type="Rhea" id="RHEA:13121"/>
        <dbReference type="ChEBI" id="CHEBI:15378"/>
        <dbReference type="ChEBI" id="CHEBI:30616"/>
        <dbReference type="ChEBI" id="CHEBI:36208"/>
        <dbReference type="ChEBI" id="CHEBI:145989"/>
        <dbReference type="ChEBI" id="CHEBI:456216"/>
        <dbReference type="EC" id="2.7.1.71"/>
    </reaction>
</comment>
<feature type="binding site" evidence="7">
    <location>
        <position position="142"/>
    </location>
    <ligand>
        <name>substrate</name>
    </ligand>
</feature>
<dbReference type="HAMAP" id="MF_00109">
    <property type="entry name" value="Shikimate_kinase"/>
    <property type="match status" value="1"/>
</dbReference>
<organism evidence="8 9">
    <name type="scientific">Flavobacterium qiangtangense</name>
    <dbReference type="NCBI Taxonomy" id="1442595"/>
    <lineage>
        <taxon>Bacteria</taxon>
        <taxon>Pseudomonadati</taxon>
        <taxon>Bacteroidota</taxon>
        <taxon>Flavobacteriia</taxon>
        <taxon>Flavobacteriales</taxon>
        <taxon>Flavobacteriaceae</taxon>
        <taxon>Flavobacterium</taxon>
    </lineage>
</organism>
<feature type="binding site" evidence="7">
    <location>
        <begin position="11"/>
        <end position="16"/>
    </location>
    <ligand>
        <name>ATP</name>
        <dbReference type="ChEBI" id="CHEBI:30616"/>
    </ligand>
</feature>
<name>A0ABW1PNI4_9FLAO</name>
<feature type="binding site" evidence="7">
    <location>
        <position position="15"/>
    </location>
    <ligand>
        <name>Mg(2+)</name>
        <dbReference type="ChEBI" id="CHEBI:18420"/>
    </ligand>
</feature>
<dbReference type="PANTHER" id="PTHR21087:SF16">
    <property type="entry name" value="SHIKIMATE KINASE 1, CHLOROPLASTIC"/>
    <property type="match status" value="1"/>
</dbReference>
<comment type="function">
    <text evidence="7">Catalyzes the specific phosphorylation of the 3-hydroxyl group of shikimic acid using ATP as a cosubstrate.</text>
</comment>
<dbReference type="EC" id="2.7.1.71" evidence="7"/>
<dbReference type="EMBL" id="JBHSQB010000007">
    <property type="protein sequence ID" value="MFC6096582.1"/>
    <property type="molecule type" value="Genomic_DNA"/>
</dbReference>
<dbReference type="InterPro" id="IPR031322">
    <property type="entry name" value="Shikimate/glucono_kinase"/>
</dbReference>
<dbReference type="PRINTS" id="PR01100">
    <property type="entry name" value="SHIKIMTKNASE"/>
</dbReference>
<dbReference type="PANTHER" id="PTHR21087">
    <property type="entry name" value="SHIKIMATE KINASE"/>
    <property type="match status" value="1"/>
</dbReference>
<feature type="binding site" evidence="7">
    <location>
        <position position="80"/>
    </location>
    <ligand>
        <name>substrate</name>
    </ligand>
</feature>
<comment type="similarity">
    <text evidence="7">Belongs to the shikimate kinase family.</text>
</comment>
<comment type="caution">
    <text evidence="8">The sequence shown here is derived from an EMBL/GenBank/DDBJ whole genome shotgun (WGS) entry which is preliminary data.</text>
</comment>
<dbReference type="RefSeq" id="WP_379791438.1">
    <property type="nucleotide sequence ID" value="NZ_JBHSQB010000007.1"/>
</dbReference>
<keyword evidence="1 7" id="KW-0028">Amino-acid biosynthesis</keyword>
<comment type="cofactor">
    <cofactor evidence="7">
        <name>Mg(2+)</name>
        <dbReference type="ChEBI" id="CHEBI:18420"/>
    </cofactor>
    <text evidence="7">Binds 1 Mg(2+) ion per subunit.</text>
</comment>